<evidence type="ECO:0000256" key="1">
    <source>
        <dbReference type="ARBA" id="ARBA00022722"/>
    </source>
</evidence>
<evidence type="ECO:0000259" key="4">
    <source>
        <dbReference type="SMART" id="SM00485"/>
    </source>
</evidence>
<organism evidence="5 6">
    <name type="scientific">Elysia crispata</name>
    <name type="common">lettuce slug</name>
    <dbReference type="NCBI Taxonomy" id="231223"/>
    <lineage>
        <taxon>Eukaryota</taxon>
        <taxon>Metazoa</taxon>
        <taxon>Spiralia</taxon>
        <taxon>Lophotrochozoa</taxon>
        <taxon>Mollusca</taxon>
        <taxon>Gastropoda</taxon>
        <taxon>Heterobranchia</taxon>
        <taxon>Euthyneura</taxon>
        <taxon>Panpulmonata</taxon>
        <taxon>Sacoglossa</taxon>
        <taxon>Placobranchoidea</taxon>
        <taxon>Plakobranchidae</taxon>
        <taxon>Elysia</taxon>
    </lineage>
</organism>
<keyword evidence="6" id="KW-1185">Reference proteome</keyword>
<dbReference type="Pfam" id="PF00752">
    <property type="entry name" value="XPG_N"/>
    <property type="match status" value="1"/>
</dbReference>
<dbReference type="GO" id="GO:0017108">
    <property type="term" value="F:5'-flap endonuclease activity"/>
    <property type="evidence" value="ECO:0007669"/>
    <property type="project" value="TreeGrafter"/>
</dbReference>
<dbReference type="SMART" id="SM00484">
    <property type="entry name" value="XPGI"/>
    <property type="match status" value="1"/>
</dbReference>
<dbReference type="PANTHER" id="PTHR11081">
    <property type="entry name" value="FLAP ENDONUCLEASE FAMILY MEMBER"/>
    <property type="match status" value="1"/>
</dbReference>
<keyword evidence="2" id="KW-0378">Hydrolase</keyword>
<sequence length="534" mass="60181">MGVAGLWSLLEQVHEEVYLKECSGKRIAVDLSGWVVQFASIPKVARSEFGSNSSFFANRGLFFRALNLSKLGIILVFVMDGPDAPPRKGKYNREIFFQNCQQYKALLMAMGFLVLEAEGEAEKMCAELNMRNLVDGVLTSDGDAIVYGAQVVYKGIFTDKKEQKATKFKMANIISKLQMNQNDLVAFALISKGDISAGVPSVGGKGFLELLKEFKNNGVQDSLERLKSWQSSAELISLENQTKQLHEKRKSPHCTHCCHEGTKSEHSKTGCQICKLENGCHSSQQAFESKAGDMKHPLCVCTYCCTERNLRSYSHELKIRRLALQQDANFPSEEIINEFLSPSNTLPEFNSVCMKVPDFHAVYGILLDKLHFSKAEAAKHLIRWTIMMTLNGILTGVAVKPVRILKSCTEQFEKCYHVRWSKLDFDDLSEETNEFYEFNVHKSLFVANYPDMSKEFEVEKLPQKGKRKIANDPNQRKLSDMFKVVKRSAKKDLIIMTSHDNSIFPITPPSACASHDTTVLAQTLHRTEQPCTSL</sequence>
<dbReference type="Proteomes" id="UP001283361">
    <property type="component" value="Unassembled WGS sequence"/>
</dbReference>
<dbReference type="InterPro" id="IPR029060">
    <property type="entry name" value="PIN-like_dom_sf"/>
</dbReference>
<dbReference type="AlphaFoldDB" id="A0AAE1E036"/>
<reference evidence="5" key="1">
    <citation type="journal article" date="2023" name="G3 (Bethesda)">
        <title>A reference genome for the long-term kleptoplast-retaining sea slug Elysia crispata morphotype clarki.</title>
        <authorList>
            <person name="Eastman K.E."/>
            <person name="Pendleton A.L."/>
            <person name="Shaikh M.A."/>
            <person name="Suttiyut T."/>
            <person name="Ogas R."/>
            <person name="Tomko P."/>
            <person name="Gavelis G."/>
            <person name="Widhalm J.R."/>
            <person name="Wisecaver J.H."/>
        </authorList>
    </citation>
    <scope>NUCLEOTIDE SEQUENCE</scope>
    <source>
        <strain evidence="5">ECLA1</strain>
    </source>
</reference>
<gene>
    <name evidence="5" type="ORF">RRG08_005539</name>
</gene>
<dbReference type="EMBL" id="JAWDGP010001677">
    <property type="protein sequence ID" value="KAK3789391.1"/>
    <property type="molecule type" value="Genomic_DNA"/>
</dbReference>
<dbReference type="InterPro" id="IPR006084">
    <property type="entry name" value="XPG/Rad2"/>
</dbReference>
<dbReference type="InterPro" id="IPR006085">
    <property type="entry name" value="XPG_DNA_repair_N"/>
</dbReference>
<evidence type="ECO:0000313" key="6">
    <source>
        <dbReference type="Proteomes" id="UP001283361"/>
    </source>
</evidence>
<name>A0AAE1E036_9GAST</name>
<dbReference type="InterPro" id="IPR006086">
    <property type="entry name" value="XPG-I_dom"/>
</dbReference>
<dbReference type="InterPro" id="IPR036279">
    <property type="entry name" value="5-3_exonuclease_C_sf"/>
</dbReference>
<evidence type="ECO:0000259" key="3">
    <source>
        <dbReference type="SMART" id="SM00484"/>
    </source>
</evidence>
<dbReference type="SUPFAM" id="SSF47807">
    <property type="entry name" value="5' to 3' exonuclease, C-terminal subdomain"/>
    <property type="match status" value="1"/>
</dbReference>
<keyword evidence="1" id="KW-0540">Nuclease</keyword>
<dbReference type="SUPFAM" id="SSF88723">
    <property type="entry name" value="PIN domain-like"/>
    <property type="match status" value="1"/>
</dbReference>
<accession>A0AAE1E036</accession>
<dbReference type="SMART" id="SM00485">
    <property type="entry name" value="XPGN"/>
    <property type="match status" value="1"/>
</dbReference>
<feature type="domain" description="XPG N-terminal" evidence="4">
    <location>
        <begin position="1"/>
        <end position="99"/>
    </location>
</feature>
<feature type="domain" description="XPG-I" evidence="3">
    <location>
        <begin position="108"/>
        <end position="179"/>
    </location>
</feature>
<evidence type="ECO:0008006" key="7">
    <source>
        <dbReference type="Google" id="ProtNLM"/>
    </source>
</evidence>
<comment type="caution">
    <text evidence="5">The sequence shown here is derived from an EMBL/GenBank/DDBJ whole genome shotgun (WGS) entry which is preliminary data.</text>
</comment>
<dbReference type="PRINTS" id="PR00853">
    <property type="entry name" value="XPGRADSUPER"/>
</dbReference>
<evidence type="ECO:0000256" key="2">
    <source>
        <dbReference type="ARBA" id="ARBA00022801"/>
    </source>
</evidence>
<dbReference type="PANTHER" id="PTHR11081:SF59">
    <property type="entry name" value="FI23547P1"/>
    <property type="match status" value="1"/>
</dbReference>
<dbReference type="Gene3D" id="3.40.50.1010">
    <property type="entry name" value="5'-nuclease"/>
    <property type="match status" value="2"/>
</dbReference>
<protein>
    <recommendedName>
        <fullName evidence="7">Flap endonuclease GEN-like 1</fullName>
    </recommendedName>
</protein>
<evidence type="ECO:0000313" key="5">
    <source>
        <dbReference type="EMBL" id="KAK3789391.1"/>
    </source>
</evidence>
<dbReference type="Pfam" id="PF00867">
    <property type="entry name" value="XPG_I"/>
    <property type="match status" value="1"/>
</dbReference>
<proteinExistence type="predicted"/>